<reference evidence="2" key="1">
    <citation type="submission" date="2011-01" db="EMBL/GenBank/DDBJ databases">
        <title>Complete sequence of chromosome of Acidobacterium sp. MP5ACTX9.</title>
        <authorList>
            <consortium name="US DOE Joint Genome Institute"/>
            <person name="Lucas S."/>
            <person name="Copeland A."/>
            <person name="Lapidus A."/>
            <person name="Cheng J.-F."/>
            <person name="Goodwin L."/>
            <person name="Pitluck S."/>
            <person name="Teshima H."/>
            <person name="Detter J.C."/>
            <person name="Han C."/>
            <person name="Tapia R."/>
            <person name="Land M."/>
            <person name="Hauser L."/>
            <person name="Kyrpides N."/>
            <person name="Ivanova N."/>
            <person name="Ovchinnikova G."/>
            <person name="Pagani I."/>
            <person name="Rawat S.R."/>
            <person name="Mannisto M."/>
            <person name="Haggblom M.M."/>
            <person name="Woyke T."/>
        </authorList>
    </citation>
    <scope>NUCLEOTIDE SEQUENCE [LARGE SCALE GENOMIC DNA]</scope>
    <source>
        <strain evidence="2">MP5ACTX9</strain>
    </source>
</reference>
<dbReference type="Proteomes" id="UP000000343">
    <property type="component" value="Chromosome"/>
</dbReference>
<organism evidence="2">
    <name type="scientific">Granulicella tundricola (strain ATCC BAA-1859 / DSM 23138 / MP5ACTX9)</name>
    <dbReference type="NCBI Taxonomy" id="1198114"/>
    <lineage>
        <taxon>Bacteria</taxon>
        <taxon>Pseudomonadati</taxon>
        <taxon>Acidobacteriota</taxon>
        <taxon>Terriglobia</taxon>
        <taxon>Terriglobales</taxon>
        <taxon>Acidobacteriaceae</taxon>
        <taxon>Granulicella</taxon>
    </lineage>
</organism>
<dbReference type="EMBL" id="CP002480">
    <property type="protein sequence ID" value="ADW69656.1"/>
    <property type="molecule type" value="Genomic_DNA"/>
</dbReference>
<dbReference type="AlphaFoldDB" id="E8WWJ2"/>
<dbReference type="eggNOG" id="COG2336">
    <property type="taxonomic scope" value="Bacteria"/>
</dbReference>
<proteinExistence type="predicted"/>
<dbReference type="SUPFAM" id="SSF89447">
    <property type="entry name" value="AbrB/MazE/MraZ-like"/>
    <property type="match status" value="1"/>
</dbReference>
<evidence type="ECO:0000313" key="2">
    <source>
        <dbReference type="Proteomes" id="UP000000343"/>
    </source>
</evidence>
<keyword evidence="2" id="KW-1185">Reference proteome</keyword>
<dbReference type="InterPro" id="IPR037914">
    <property type="entry name" value="SpoVT-AbrB_sf"/>
</dbReference>
<protein>
    <submittedName>
        <fullName evidence="1">Plasmid stable inheritance protein I</fullName>
    </submittedName>
</protein>
<evidence type="ECO:0000313" key="1">
    <source>
        <dbReference type="EMBL" id="ADW69656.1"/>
    </source>
</evidence>
<dbReference type="PaxDb" id="1198114-AciX9_2631"/>
<dbReference type="KEGG" id="acm:AciX9_2631"/>
<sequence length="84" mass="9311">MHVTSLQRVDGVLMMEVPEALERELHLHDGSTVEVGVESGRVVLSGSKAPKYTMQELLDQCDGEMVRSEEDEAWLNVASVGREI</sequence>
<dbReference type="HOGENOM" id="CLU_150554_2_0_0"/>
<dbReference type="STRING" id="1198114.AciX9_2631"/>
<gene>
    <name evidence="1" type="ordered locus">AciX9_2631</name>
</gene>
<name>E8WWJ2_GRATM</name>
<dbReference type="Gene3D" id="2.10.260.10">
    <property type="match status" value="1"/>
</dbReference>
<accession>E8WWJ2</accession>